<dbReference type="PANTHER" id="PTHR33693">
    <property type="entry name" value="TYPE-5 URACIL-DNA GLYCOSYLASE"/>
    <property type="match status" value="1"/>
</dbReference>
<dbReference type="CDD" id="cd10031">
    <property type="entry name" value="UDG-F5_TTUDGB_like"/>
    <property type="match status" value="1"/>
</dbReference>
<dbReference type="SMART" id="SM00987">
    <property type="entry name" value="UreE_C"/>
    <property type="match status" value="1"/>
</dbReference>
<dbReference type="SMART" id="SM00986">
    <property type="entry name" value="UDG"/>
    <property type="match status" value="1"/>
</dbReference>
<accession>A0ABD5EHF9</accession>
<comment type="similarity">
    <text evidence="8">Belongs to the uracil-DNA glycosylase (UDG) superfamily. Type 5 (UDGb) family.</text>
</comment>
<evidence type="ECO:0000256" key="4">
    <source>
        <dbReference type="ARBA" id="ARBA00022801"/>
    </source>
</evidence>
<evidence type="ECO:0000256" key="5">
    <source>
        <dbReference type="ARBA" id="ARBA00023004"/>
    </source>
</evidence>
<keyword evidence="7" id="KW-0234">DNA repair</keyword>
<keyword evidence="1" id="KW-0004">4Fe-4S</keyword>
<dbReference type="InterPro" id="IPR005122">
    <property type="entry name" value="Uracil-DNA_glycosylase-like"/>
</dbReference>
<dbReference type="InterPro" id="IPR051536">
    <property type="entry name" value="UDG_Type-4/5"/>
</dbReference>
<comment type="caution">
    <text evidence="11">The sequence shown here is derived from an EMBL/GenBank/DDBJ whole genome shotgun (WGS) entry which is preliminary data.</text>
</comment>
<keyword evidence="2" id="KW-0479">Metal-binding</keyword>
<dbReference type="PANTHER" id="PTHR33693:SF3">
    <property type="entry name" value="TYPE-5 URACIL-DNA GLYCOSYLASE"/>
    <property type="match status" value="1"/>
</dbReference>
<reference evidence="12" key="1">
    <citation type="submission" date="2023-07" db="EMBL/GenBank/DDBJ databases">
        <title>30 novel species of actinomycetes from the DSMZ collection.</title>
        <authorList>
            <person name="Nouioui I."/>
        </authorList>
    </citation>
    <scope>NUCLEOTIDE SEQUENCE [LARGE SCALE GENOMIC DNA]</scope>
    <source>
        <strain evidence="12">DSM 41982</strain>
    </source>
</reference>
<evidence type="ECO:0000313" key="12">
    <source>
        <dbReference type="Proteomes" id="UP001183607"/>
    </source>
</evidence>
<dbReference type="InterPro" id="IPR036895">
    <property type="entry name" value="Uracil-DNA_glycosylase-like_sf"/>
</dbReference>
<evidence type="ECO:0000256" key="9">
    <source>
        <dbReference type="ARBA" id="ARBA00023887"/>
    </source>
</evidence>
<sequence>MVLGDDGVHDGAGGKLHALDAEVTRCRACPRLVAWREEVGRVKRAAFADEEYWARPVPGFGPEDARLLVLGLAPAAHGGNRTGRMFTGDRAGDVLFRALYDIGLASAPLPRAADDGLRLHGTRLTSPVHCAPPANKPTPQERDTCRHWLVEELTLLRPTVRAVVVLGAFGWQAALPAFAAAGWEVPRPRPAFGHGARVRLPARDGGAPLDVFGCYHVSQRNTFTGRLTPEMLRGVLREAGREAEVREG</sequence>
<dbReference type="GO" id="GO:0097506">
    <property type="term" value="F:deaminated base DNA N-glycosylase activity"/>
    <property type="evidence" value="ECO:0007669"/>
    <property type="project" value="UniProtKB-ARBA"/>
</dbReference>
<dbReference type="SUPFAM" id="SSF52141">
    <property type="entry name" value="Uracil-DNA glycosylase-like"/>
    <property type="match status" value="1"/>
</dbReference>
<evidence type="ECO:0000256" key="2">
    <source>
        <dbReference type="ARBA" id="ARBA00022723"/>
    </source>
</evidence>
<protein>
    <recommendedName>
        <fullName evidence="9">Type-5 uracil-DNA glycosylase</fullName>
    </recommendedName>
</protein>
<dbReference type="Proteomes" id="UP001183607">
    <property type="component" value="Unassembled WGS sequence"/>
</dbReference>
<dbReference type="InterPro" id="IPR044147">
    <property type="entry name" value="UdgB-like"/>
</dbReference>
<keyword evidence="5" id="KW-0408">Iron</keyword>
<proteinExistence type="inferred from homology"/>
<name>A0ABD5EHF9_9ACTN</name>
<organism evidence="11 12">
    <name type="scientific">Streptomyces evansiae</name>
    <dbReference type="NCBI Taxonomy" id="3075535"/>
    <lineage>
        <taxon>Bacteria</taxon>
        <taxon>Bacillati</taxon>
        <taxon>Actinomycetota</taxon>
        <taxon>Actinomycetes</taxon>
        <taxon>Kitasatosporales</taxon>
        <taxon>Streptomycetaceae</taxon>
        <taxon>Streptomyces</taxon>
    </lineage>
</organism>
<dbReference type="GO" id="GO:0046872">
    <property type="term" value="F:metal ion binding"/>
    <property type="evidence" value="ECO:0007669"/>
    <property type="project" value="UniProtKB-KW"/>
</dbReference>
<dbReference type="AlphaFoldDB" id="A0ABD5EHF9"/>
<evidence type="ECO:0000256" key="3">
    <source>
        <dbReference type="ARBA" id="ARBA00022763"/>
    </source>
</evidence>
<dbReference type="EMBL" id="JAVRER010000095">
    <property type="protein sequence ID" value="MDT0419640.1"/>
    <property type="molecule type" value="Genomic_DNA"/>
</dbReference>
<dbReference type="Gene3D" id="3.40.470.10">
    <property type="entry name" value="Uracil-DNA glycosylase-like domain"/>
    <property type="match status" value="1"/>
</dbReference>
<dbReference type="GO" id="GO:0051539">
    <property type="term" value="F:4 iron, 4 sulfur cluster binding"/>
    <property type="evidence" value="ECO:0007669"/>
    <property type="project" value="UniProtKB-KW"/>
</dbReference>
<evidence type="ECO:0000256" key="1">
    <source>
        <dbReference type="ARBA" id="ARBA00022485"/>
    </source>
</evidence>
<dbReference type="GO" id="GO:0006281">
    <property type="term" value="P:DNA repair"/>
    <property type="evidence" value="ECO:0007669"/>
    <property type="project" value="UniProtKB-KW"/>
</dbReference>
<evidence type="ECO:0000256" key="7">
    <source>
        <dbReference type="ARBA" id="ARBA00023204"/>
    </source>
</evidence>
<evidence type="ECO:0000259" key="10">
    <source>
        <dbReference type="SMART" id="SM00986"/>
    </source>
</evidence>
<gene>
    <name evidence="11" type="ORF">RM574_29640</name>
</gene>
<evidence type="ECO:0000256" key="6">
    <source>
        <dbReference type="ARBA" id="ARBA00023014"/>
    </source>
</evidence>
<dbReference type="RefSeq" id="WP_311677737.1">
    <property type="nucleotide sequence ID" value="NZ_JAVRER010000095.1"/>
</dbReference>
<evidence type="ECO:0000256" key="8">
    <source>
        <dbReference type="ARBA" id="ARBA00023779"/>
    </source>
</evidence>
<evidence type="ECO:0000313" key="11">
    <source>
        <dbReference type="EMBL" id="MDT0419640.1"/>
    </source>
</evidence>
<keyword evidence="6" id="KW-0411">Iron-sulfur</keyword>
<keyword evidence="4" id="KW-0378">Hydrolase</keyword>
<dbReference type="Pfam" id="PF03167">
    <property type="entry name" value="UDG"/>
    <property type="match status" value="1"/>
</dbReference>
<keyword evidence="3" id="KW-0227">DNA damage</keyword>
<feature type="domain" description="Uracil-DNA glycosylase-like" evidence="10">
    <location>
        <begin position="58"/>
        <end position="236"/>
    </location>
</feature>